<dbReference type="eggNOG" id="ENOG502S6BG">
    <property type="taxonomic scope" value="Eukaryota"/>
</dbReference>
<sequence>MATASLLTSIVHHDSGGLPSGTKRAKLKRLFSSLSGVTPTSENRSLGYETPPTLSPDEFAGISPTKQAFKKMRFFFSRHWHGMDQGEPDHCYSTNNDDQSVGNYSCYNKYKTDGQQLERLFNEAVVDKRPPVTRDDAVRKMAPFEAMDPRFANNWMKNIQDFNITFSPVDTEPSIVIPSSSDVLKTKIATATEKGQREGQLSPDNHSKSSGVYRALANQAISYCNSGSATQKSSSYEYGNPSALPDLLYGLESLPTVSGKDCSTPPQCPSVQLIQDRDDFGLLTSGGRSLKNGSKIFSATTQQSPKNELVEPNSGSQKVVIPTFREETGLEVHSIASNLQVGTLTESDLIKLASAKRRSFMDAKFYDEESEISDDEQEEHQGSKHVPCHEPSLQNLKSAANCDNATGKSEKNDTVKFNKYSYLVIYDASTKCLYSESTDKLTLRIPNEITDATDNSIYIAAESTPYQESTMLKSILKRRTNEQEDIEAERAKKCDEIDATDFLQFVENHESKKRRGEQLLVLARERQLQNYYDDQAVPTIKIRKERPSYSDFEDEYNQNLE</sequence>
<evidence type="ECO:0000313" key="3">
    <source>
        <dbReference type="Proteomes" id="UP000000598"/>
    </source>
</evidence>
<dbReference type="HOGENOM" id="CLU_485766_0_0_1"/>
<proteinExistence type="predicted"/>
<dbReference type="OMA" id="EHNIGRE"/>
<feature type="region of interest" description="Disordered" evidence="1">
    <location>
        <begin position="37"/>
        <end position="60"/>
    </location>
</feature>
<accession>Q6CX76</accession>
<dbReference type="PaxDb" id="284590-Q6CX76"/>
<dbReference type="KEGG" id="kla:KLLA0_A10571g"/>
<dbReference type="Proteomes" id="UP000000598">
    <property type="component" value="Chromosome A"/>
</dbReference>
<evidence type="ECO:0000313" key="2">
    <source>
        <dbReference type="EMBL" id="CAH03051.1"/>
    </source>
</evidence>
<organism evidence="2 3">
    <name type="scientific">Kluyveromyces lactis (strain ATCC 8585 / CBS 2359 / DSM 70799 / NBRC 1267 / NRRL Y-1140 / WM37)</name>
    <name type="common">Yeast</name>
    <name type="synonym">Candida sphaerica</name>
    <dbReference type="NCBI Taxonomy" id="284590"/>
    <lineage>
        <taxon>Eukaryota</taxon>
        <taxon>Fungi</taxon>
        <taxon>Dikarya</taxon>
        <taxon>Ascomycota</taxon>
        <taxon>Saccharomycotina</taxon>
        <taxon>Saccharomycetes</taxon>
        <taxon>Saccharomycetales</taxon>
        <taxon>Saccharomycetaceae</taxon>
        <taxon>Kluyveromyces</taxon>
    </lineage>
</organism>
<dbReference type="AlphaFoldDB" id="Q6CX76"/>
<keyword evidence="3" id="KW-1185">Reference proteome</keyword>
<dbReference type="FunCoup" id="Q6CX76">
    <property type="interactions" value="127"/>
</dbReference>
<feature type="region of interest" description="Disordered" evidence="1">
    <location>
        <begin position="369"/>
        <end position="388"/>
    </location>
</feature>
<gene>
    <name evidence="2" type="ORF">KLLA0_A10571g</name>
</gene>
<feature type="compositionally biased region" description="Acidic residues" evidence="1">
    <location>
        <begin position="369"/>
        <end position="378"/>
    </location>
</feature>
<dbReference type="InParanoid" id="Q6CX76"/>
<reference evidence="2 3" key="1">
    <citation type="journal article" date="2004" name="Nature">
        <title>Genome evolution in yeasts.</title>
        <authorList>
            <consortium name="Genolevures"/>
            <person name="Dujon B."/>
            <person name="Sherman D."/>
            <person name="Fischer G."/>
            <person name="Durrens P."/>
            <person name="Casaregola S."/>
            <person name="Lafontaine I."/>
            <person name="de Montigny J."/>
            <person name="Marck C."/>
            <person name="Neuveglise C."/>
            <person name="Talla E."/>
            <person name="Goffard N."/>
            <person name="Frangeul L."/>
            <person name="Aigle M."/>
            <person name="Anthouard V."/>
            <person name="Babour A."/>
            <person name="Barbe V."/>
            <person name="Barnay S."/>
            <person name="Blanchin S."/>
            <person name="Beckerich J.M."/>
            <person name="Beyne E."/>
            <person name="Bleykasten C."/>
            <person name="Boisrame A."/>
            <person name="Boyer J."/>
            <person name="Cattolico L."/>
            <person name="Confanioleri F."/>
            <person name="de Daruvar A."/>
            <person name="Despons L."/>
            <person name="Fabre E."/>
            <person name="Fairhead C."/>
            <person name="Ferry-Dumazet H."/>
            <person name="Groppi A."/>
            <person name="Hantraye F."/>
            <person name="Hennequin C."/>
            <person name="Jauniaux N."/>
            <person name="Joyet P."/>
            <person name="Kachouri R."/>
            <person name="Kerrest A."/>
            <person name="Koszul R."/>
            <person name="Lemaire M."/>
            <person name="Lesur I."/>
            <person name="Ma L."/>
            <person name="Muller H."/>
            <person name="Nicaud J.M."/>
            <person name="Nikolski M."/>
            <person name="Oztas S."/>
            <person name="Ozier-Kalogeropoulos O."/>
            <person name="Pellenz S."/>
            <person name="Potier S."/>
            <person name="Richard G.F."/>
            <person name="Straub M.L."/>
            <person name="Suleau A."/>
            <person name="Swennene D."/>
            <person name="Tekaia F."/>
            <person name="Wesolowski-Louvel M."/>
            <person name="Westhof E."/>
            <person name="Wirth B."/>
            <person name="Zeniou-Meyer M."/>
            <person name="Zivanovic I."/>
            <person name="Bolotin-Fukuhara M."/>
            <person name="Thierry A."/>
            <person name="Bouchier C."/>
            <person name="Caudron B."/>
            <person name="Scarpelli C."/>
            <person name="Gaillardin C."/>
            <person name="Weissenbach J."/>
            <person name="Wincker P."/>
            <person name="Souciet J.L."/>
        </authorList>
    </citation>
    <scope>NUCLEOTIDE SEQUENCE [LARGE SCALE GENOMIC DNA]</scope>
    <source>
        <strain evidence="3">ATCC 8585 / CBS 2359 / DSM 70799 / NBRC 1267 / NRRL Y-1140 / WM37</strain>
    </source>
</reference>
<protein>
    <submittedName>
        <fullName evidence="2">KLLA0A10571p</fullName>
    </submittedName>
</protein>
<name>Q6CX76_KLULA</name>
<evidence type="ECO:0000256" key="1">
    <source>
        <dbReference type="SAM" id="MobiDB-lite"/>
    </source>
</evidence>
<dbReference type="EMBL" id="CR382121">
    <property type="protein sequence ID" value="CAH03051.1"/>
    <property type="molecule type" value="Genomic_DNA"/>
</dbReference>